<organism evidence="1 2">
    <name type="scientific">Snodgrassella communis</name>
    <dbReference type="NCBI Taxonomy" id="2946699"/>
    <lineage>
        <taxon>Bacteria</taxon>
        <taxon>Pseudomonadati</taxon>
        <taxon>Pseudomonadota</taxon>
        <taxon>Betaproteobacteria</taxon>
        <taxon>Neisseriales</taxon>
        <taxon>Neisseriaceae</taxon>
        <taxon>Snodgrassella</taxon>
    </lineage>
</organism>
<dbReference type="eggNOG" id="ENOG502ZZFN">
    <property type="taxonomic scope" value="Bacteria"/>
</dbReference>
<protein>
    <recommendedName>
        <fullName evidence="3">HEAT repeat domain-containing protein</fullName>
    </recommendedName>
</protein>
<dbReference type="AlphaFoldDB" id="A0A066T9K7"/>
<reference evidence="1 2" key="1">
    <citation type="submission" date="2014-03" db="EMBL/GenBank/DDBJ databases">
        <title>The genomes of two eusocial bee gut symbionts.</title>
        <authorList>
            <person name="Kwong W.K."/>
            <person name="Engel P."/>
            <person name="Koch H."/>
            <person name="Moran N.A."/>
        </authorList>
    </citation>
    <scope>NUCLEOTIDE SEQUENCE [LARGE SCALE GENOMIC DNA]</scope>
    <source>
        <strain evidence="2">wkB29</strain>
    </source>
</reference>
<evidence type="ECO:0000313" key="2">
    <source>
        <dbReference type="Proteomes" id="UP000027170"/>
    </source>
</evidence>
<dbReference type="OrthoDB" id="8847851at2"/>
<comment type="caution">
    <text evidence="1">The sequence shown here is derived from an EMBL/GenBank/DDBJ whole genome shotgun (WGS) entry which is preliminary data.</text>
</comment>
<evidence type="ECO:0000313" key="1">
    <source>
        <dbReference type="EMBL" id="KDN14168.1"/>
    </source>
</evidence>
<dbReference type="InterPro" id="IPR011989">
    <property type="entry name" value="ARM-like"/>
</dbReference>
<name>A0A066T9K7_9NEIS</name>
<dbReference type="InterPro" id="IPR016024">
    <property type="entry name" value="ARM-type_fold"/>
</dbReference>
<dbReference type="Gene3D" id="1.25.10.10">
    <property type="entry name" value="Leucine-rich Repeat Variant"/>
    <property type="match status" value="1"/>
</dbReference>
<dbReference type="Pfam" id="PF13646">
    <property type="entry name" value="HEAT_2"/>
    <property type="match status" value="1"/>
</dbReference>
<dbReference type="RefSeq" id="WP_037408299.1">
    <property type="nucleotide sequence ID" value="NZ_JFZV01000010.1"/>
</dbReference>
<dbReference type="Proteomes" id="UP000027170">
    <property type="component" value="Unassembled WGS sequence"/>
</dbReference>
<sequence length="234" mass="27016">MNINLLKEKYLELIKMEDTDDGIFDFGDLLLESDDEKVLEFHYEIIKSTKDKYLLTDLLTFFEKRKDKNKVGNFLVKKYDKEQDVSLKSEIIKILGEIKYSGTEELAVKEIKSPQYELRFASIIVLGWVGTAKDLGYLNERMLNDPEGTLRQCGAAAMRQIWFRHKSTKLKITQYINSAIRSETNPDALTGMIITIQDLYRKKLGIKESHYGDLSGDVTKAKEKCIKELDKILS</sequence>
<dbReference type="SUPFAM" id="SSF48371">
    <property type="entry name" value="ARM repeat"/>
    <property type="match status" value="1"/>
</dbReference>
<accession>A0A066T9K7</accession>
<evidence type="ECO:0008006" key="3">
    <source>
        <dbReference type="Google" id="ProtNLM"/>
    </source>
</evidence>
<proteinExistence type="predicted"/>
<keyword evidence="2" id="KW-1185">Reference proteome</keyword>
<dbReference type="EMBL" id="JFZV01000010">
    <property type="protein sequence ID" value="KDN14168.1"/>
    <property type="molecule type" value="Genomic_DNA"/>
</dbReference>
<gene>
    <name evidence="1" type="ORF">SALWKB29_1829</name>
</gene>